<feature type="domain" description="TraD/TraG TraM recognition site" evidence="3">
    <location>
        <begin position="538"/>
        <end position="607"/>
    </location>
</feature>
<organism evidence="4 5">
    <name type="scientific">Saccharolobus islandicus (strain M.16.27)</name>
    <name type="common">Sulfolobus islandicus</name>
    <dbReference type="NCBI Taxonomy" id="427318"/>
    <lineage>
        <taxon>Archaea</taxon>
        <taxon>Thermoproteota</taxon>
        <taxon>Thermoprotei</taxon>
        <taxon>Sulfolobales</taxon>
        <taxon>Sulfolobaceae</taxon>
        <taxon>Saccharolobus</taxon>
    </lineage>
</organism>
<dbReference type="InterPro" id="IPR032689">
    <property type="entry name" value="TraG-D_C"/>
</dbReference>
<dbReference type="PANTHER" id="PTHR30121:SF6">
    <property type="entry name" value="SLR6007 PROTEIN"/>
    <property type="match status" value="1"/>
</dbReference>
<protein>
    <submittedName>
        <fullName evidence="4">Uncharacterized protein</fullName>
    </submittedName>
</protein>
<dbReference type="InterPro" id="IPR051162">
    <property type="entry name" value="T4SS_component"/>
</dbReference>
<evidence type="ECO:0000259" key="2">
    <source>
        <dbReference type="Pfam" id="PF01935"/>
    </source>
</evidence>
<dbReference type="Proteomes" id="UP000002307">
    <property type="component" value="Chromosome"/>
</dbReference>
<evidence type="ECO:0000313" key="4">
    <source>
        <dbReference type="EMBL" id="ACP55415.1"/>
    </source>
</evidence>
<dbReference type="AlphaFoldDB" id="C3N5Z0"/>
<dbReference type="Gene3D" id="3.40.50.300">
    <property type="entry name" value="P-loop containing nucleotide triphosphate hydrolases"/>
    <property type="match status" value="2"/>
</dbReference>
<dbReference type="PANTHER" id="PTHR30121">
    <property type="entry name" value="UNCHARACTERIZED PROTEIN YJGR-RELATED"/>
    <property type="match status" value="1"/>
</dbReference>
<dbReference type="KEGG" id="sim:M1627_1532"/>
<feature type="compositionally biased region" description="Basic and acidic residues" evidence="1">
    <location>
        <begin position="906"/>
        <end position="925"/>
    </location>
</feature>
<dbReference type="InterPro" id="IPR002789">
    <property type="entry name" value="HerA_central"/>
</dbReference>
<feature type="region of interest" description="Disordered" evidence="1">
    <location>
        <begin position="906"/>
        <end position="935"/>
    </location>
</feature>
<accession>C3N5Z0</accession>
<dbReference type="Pfam" id="PF12696">
    <property type="entry name" value="TraG-D_C"/>
    <property type="match status" value="1"/>
</dbReference>
<evidence type="ECO:0000313" key="5">
    <source>
        <dbReference type="Proteomes" id="UP000002307"/>
    </source>
</evidence>
<sequence length="1059" mass="121960">MDIGGVCIMTLYELLINLTLDYSKFKPVEVLGHSFKLYYWNDGLKLHILYEGNTNREALQGWFGVREGKLPSLTYWTEILLRNEQDFYQKINYQSIRPIVYSLQKDQLLGVLINIDTQFNKQLLRKAHILSKRNSRDAAIQKQLLESYSKDVIYSLRLVLLDNDPVRLFTTADKLTNLILSQSRKYEIKKLCVFGQCYPMKVVYNVPDWKRIFLAYEDYELDWGFAKLKKYDYKKQLWVTQEDIQNFVIVPDSRIVNIEFIRGTPLPEIVPERPNGFRIGETENKREVRLELEDFERHGYVIGGTGAGKTSALATIFTRFMKHYQESVGVIIDPNGDFAEQLATYYADYEKLIYVDPETAIISVNPLSVPQQIDRDQALVLAESNVDEIFTELFALKESAVYVKYVIENALKLLYMKTYSPTFTDLYNVILKLRTGEIDIPSTDPLWEAKLEQFQNLEDTTYISALSRLEEYATNPLLKKLFSKDSIDNILEPGNIVIINAANYKLGARNQFLLIAGWVYKLWYAALIRAKLRQKRIPVLTIIDEFEVISDLSIVEIILSQARKFGMHVILAHQHIGQLDSEMLRSIFNNTGLKILMNTGYEDDANKLAGFDPSFASDIKSTLPYLAPGNAVAILKPRGNEQTLPFKCKIDYTPLKADEEVLKKISERMKEKYGRKNEEITDVTAIVNPLLKYMERPPKPIEQAILFYVWKNKDHQVYQADLLRDLAVDRDYLKKVLAELQSDGMLDVEKEGNKVLVKYVRGLFRLKGVVSNEDGKKIALRVLVKYMNKGYVVVRGKQEGEIRPDFVAIKYEKNTFKPDYNNVIAVEIESPNEVEVHPEQVKKNMIKYMPIKELFKEIQIWTSEEKFDKLKEIYNSFMNDNSIPQEYKQKVKIFAVKLKQKLEQKATETKNKVEETGEFTRDQQTESKAASTQTNTNLVESKQQTVQGIANTNNNKQHQEGAPITTANEASANNTTTNAQGELKLGSLLKIGQLEFQVLDEVNGKVIVKTGDKDYKMNRKDLVDLEGLKDLIVEAKIENNYLKIKTSLGLTQRIYLEPV</sequence>
<evidence type="ECO:0000256" key="1">
    <source>
        <dbReference type="SAM" id="MobiDB-lite"/>
    </source>
</evidence>
<proteinExistence type="predicted"/>
<dbReference type="Pfam" id="PF01935">
    <property type="entry name" value="DUF87"/>
    <property type="match status" value="1"/>
</dbReference>
<reference evidence="4 5" key="1">
    <citation type="journal article" date="2009" name="Proc. Natl. Acad. Sci. U.S.A.">
        <title>Biogeography of the Sulfolobus islandicus pan-genome.</title>
        <authorList>
            <person name="Reno M.L."/>
            <person name="Held N.L."/>
            <person name="Fields C.J."/>
            <person name="Burke P.V."/>
            <person name="Whitaker R.J."/>
        </authorList>
    </citation>
    <scope>NUCLEOTIDE SEQUENCE [LARGE SCALE GENOMIC DNA]</scope>
    <source>
        <strain evidence="4 5">M.16.27</strain>
    </source>
</reference>
<dbReference type="SUPFAM" id="SSF52540">
    <property type="entry name" value="P-loop containing nucleoside triphosphate hydrolases"/>
    <property type="match status" value="1"/>
</dbReference>
<gene>
    <name evidence="4" type="ordered locus">M1627_1532</name>
</gene>
<feature type="compositionally biased region" description="Polar residues" evidence="1">
    <location>
        <begin position="926"/>
        <end position="935"/>
    </location>
</feature>
<dbReference type="HOGENOM" id="CLU_300094_0_0_2"/>
<name>C3N5Z0_SACI3</name>
<dbReference type="InterPro" id="IPR027417">
    <property type="entry name" value="P-loop_NTPase"/>
</dbReference>
<evidence type="ECO:0000259" key="3">
    <source>
        <dbReference type="Pfam" id="PF12696"/>
    </source>
</evidence>
<dbReference type="CDD" id="cd01127">
    <property type="entry name" value="TrwB_TraG_TraD_VirD4"/>
    <property type="match status" value="1"/>
</dbReference>
<dbReference type="EMBL" id="CP001401">
    <property type="protein sequence ID" value="ACP55415.1"/>
    <property type="molecule type" value="Genomic_DNA"/>
</dbReference>
<feature type="domain" description="Helicase HerA central" evidence="2">
    <location>
        <begin position="278"/>
        <end position="502"/>
    </location>
</feature>